<evidence type="ECO:0000313" key="2">
    <source>
        <dbReference type="EMBL" id="OOF90344.1"/>
    </source>
</evidence>
<protein>
    <submittedName>
        <fullName evidence="2">Uncharacterized protein</fullName>
    </submittedName>
</protein>
<keyword evidence="1" id="KW-0732">Signal</keyword>
<sequence length="134" mass="15082">MRSFAVAATVLASLAHANLIDRRQLVPEEPDSTVAATTATLTSLSQDTVPTDTATLDKVTEGYLLPWFLTYSTIHTLKDYSTTDFDNISYLIHQVRCMPNNSYRELRSRFFIAENNHRNVQLGHDLTVHTAVLK</sequence>
<accession>A0A1R3R785</accession>
<dbReference type="Proteomes" id="UP000188318">
    <property type="component" value="Unassembled WGS sequence"/>
</dbReference>
<reference evidence="3" key="1">
    <citation type="journal article" date="2017" name="Genome Biol.">
        <title>Comparative genomics reveals high biological diversity and specific adaptations in the industrially and medically important fungal genus Aspergillus.</title>
        <authorList>
            <person name="de Vries R.P."/>
            <person name="Riley R."/>
            <person name="Wiebenga A."/>
            <person name="Aguilar-Osorio G."/>
            <person name="Amillis S."/>
            <person name="Uchima C.A."/>
            <person name="Anderluh G."/>
            <person name="Asadollahi M."/>
            <person name="Askin M."/>
            <person name="Barry K."/>
            <person name="Battaglia E."/>
            <person name="Bayram O."/>
            <person name="Benocci T."/>
            <person name="Braus-Stromeyer S.A."/>
            <person name="Caldana C."/>
            <person name="Canovas D."/>
            <person name="Cerqueira G.C."/>
            <person name="Chen F."/>
            <person name="Chen W."/>
            <person name="Choi C."/>
            <person name="Clum A."/>
            <person name="Dos Santos R.A."/>
            <person name="Damasio A.R."/>
            <person name="Diallinas G."/>
            <person name="Emri T."/>
            <person name="Fekete E."/>
            <person name="Flipphi M."/>
            <person name="Freyberg S."/>
            <person name="Gallo A."/>
            <person name="Gournas C."/>
            <person name="Habgood R."/>
            <person name="Hainaut M."/>
            <person name="Harispe M.L."/>
            <person name="Henrissat B."/>
            <person name="Hilden K.S."/>
            <person name="Hope R."/>
            <person name="Hossain A."/>
            <person name="Karabika E."/>
            <person name="Karaffa L."/>
            <person name="Karanyi Z."/>
            <person name="Krasevec N."/>
            <person name="Kuo A."/>
            <person name="Kusch H."/>
            <person name="LaButti K."/>
            <person name="Lagendijk E.L."/>
            <person name="Lapidus A."/>
            <person name="Levasseur A."/>
            <person name="Lindquist E."/>
            <person name="Lipzen A."/>
            <person name="Logrieco A.F."/>
            <person name="MacCabe A."/>
            <person name="Maekelae M.R."/>
            <person name="Malavazi I."/>
            <person name="Melin P."/>
            <person name="Meyer V."/>
            <person name="Mielnichuk N."/>
            <person name="Miskei M."/>
            <person name="Molnar A.P."/>
            <person name="Mule G."/>
            <person name="Ngan C.Y."/>
            <person name="Orejas M."/>
            <person name="Orosz E."/>
            <person name="Ouedraogo J.P."/>
            <person name="Overkamp K.M."/>
            <person name="Park H.-S."/>
            <person name="Perrone G."/>
            <person name="Piumi F."/>
            <person name="Punt P.J."/>
            <person name="Ram A.F."/>
            <person name="Ramon A."/>
            <person name="Rauscher S."/>
            <person name="Record E."/>
            <person name="Riano-Pachon D.M."/>
            <person name="Robert V."/>
            <person name="Roehrig J."/>
            <person name="Ruller R."/>
            <person name="Salamov A."/>
            <person name="Salih N.S."/>
            <person name="Samson R.A."/>
            <person name="Sandor E."/>
            <person name="Sanguinetti M."/>
            <person name="Schuetze T."/>
            <person name="Sepcic K."/>
            <person name="Shelest E."/>
            <person name="Sherlock G."/>
            <person name="Sophianopoulou V."/>
            <person name="Squina F.M."/>
            <person name="Sun H."/>
            <person name="Susca A."/>
            <person name="Todd R.B."/>
            <person name="Tsang A."/>
            <person name="Unkles S.E."/>
            <person name="van de Wiele N."/>
            <person name="van Rossen-Uffink D."/>
            <person name="Oliveira J.V."/>
            <person name="Vesth T.C."/>
            <person name="Visser J."/>
            <person name="Yu J.-H."/>
            <person name="Zhou M."/>
            <person name="Andersen M.R."/>
            <person name="Archer D.B."/>
            <person name="Baker S.E."/>
            <person name="Benoit I."/>
            <person name="Brakhage A.A."/>
            <person name="Braus G.H."/>
            <person name="Fischer R."/>
            <person name="Frisvad J.C."/>
            <person name="Goldman G.H."/>
            <person name="Houbraken J."/>
            <person name="Oakley B."/>
            <person name="Pocsi I."/>
            <person name="Scazzocchio C."/>
            <person name="Seiboth B."/>
            <person name="vanKuyk P.A."/>
            <person name="Wortman J."/>
            <person name="Dyer P.S."/>
            <person name="Grigoriev I.V."/>
        </authorList>
    </citation>
    <scope>NUCLEOTIDE SEQUENCE [LARGE SCALE GENOMIC DNA]</scope>
    <source>
        <strain evidence="3">ITEM 5010</strain>
    </source>
</reference>
<dbReference type="EMBL" id="KV907538">
    <property type="protein sequence ID" value="OOF90344.1"/>
    <property type="molecule type" value="Genomic_DNA"/>
</dbReference>
<organism evidence="2 3">
    <name type="scientific">Aspergillus carbonarius (strain ITEM 5010)</name>
    <dbReference type="NCBI Taxonomy" id="602072"/>
    <lineage>
        <taxon>Eukaryota</taxon>
        <taxon>Fungi</taxon>
        <taxon>Dikarya</taxon>
        <taxon>Ascomycota</taxon>
        <taxon>Pezizomycotina</taxon>
        <taxon>Eurotiomycetes</taxon>
        <taxon>Eurotiomycetidae</taxon>
        <taxon>Eurotiales</taxon>
        <taxon>Aspergillaceae</taxon>
        <taxon>Aspergillus</taxon>
        <taxon>Aspergillus subgen. Circumdati</taxon>
    </lineage>
</organism>
<feature type="signal peptide" evidence="1">
    <location>
        <begin position="1"/>
        <end position="17"/>
    </location>
</feature>
<keyword evidence="3" id="KW-1185">Reference proteome</keyword>
<dbReference type="AlphaFoldDB" id="A0A1R3R785"/>
<evidence type="ECO:0000256" key="1">
    <source>
        <dbReference type="SAM" id="SignalP"/>
    </source>
</evidence>
<feature type="chain" id="PRO_5012390458" evidence="1">
    <location>
        <begin position="18"/>
        <end position="134"/>
    </location>
</feature>
<evidence type="ECO:0000313" key="3">
    <source>
        <dbReference type="Proteomes" id="UP000188318"/>
    </source>
</evidence>
<name>A0A1R3R785_ASPC5</name>
<dbReference type="VEuPathDB" id="FungiDB:ASPCADRAFT_135237"/>
<gene>
    <name evidence="2" type="ORF">ASPCADRAFT_135237</name>
</gene>
<dbReference type="OrthoDB" id="4475526at2759"/>
<proteinExistence type="predicted"/>